<keyword evidence="5" id="KW-0862">Zinc</keyword>
<evidence type="ECO:0000256" key="4">
    <source>
        <dbReference type="ARBA" id="ARBA00022729"/>
    </source>
</evidence>
<feature type="chain" id="PRO_5037127963" description="High-affinity zinc uptake system protein ZnuA" evidence="7">
    <location>
        <begin position="20"/>
        <end position="330"/>
    </location>
</feature>
<dbReference type="Gene3D" id="3.40.50.1980">
    <property type="entry name" value="Nitrogenase molybdenum iron protein domain"/>
    <property type="match status" value="3"/>
</dbReference>
<evidence type="ECO:0000256" key="6">
    <source>
        <dbReference type="SAM" id="MobiDB-lite"/>
    </source>
</evidence>
<reference evidence="8" key="2">
    <citation type="submission" date="2020-09" db="EMBL/GenBank/DDBJ databases">
        <authorList>
            <person name="Sun Q."/>
            <person name="Kim S."/>
        </authorList>
    </citation>
    <scope>NUCLEOTIDE SEQUENCE</scope>
    <source>
        <strain evidence="8">KCTC 23310</strain>
    </source>
</reference>
<feature type="signal peptide" evidence="7">
    <location>
        <begin position="1"/>
        <end position="19"/>
    </location>
</feature>
<evidence type="ECO:0000256" key="3">
    <source>
        <dbReference type="ARBA" id="ARBA00022448"/>
    </source>
</evidence>
<keyword evidence="5" id="KW-0406">Ion transport</keyword>
<comment type="caution">
    <text evidence="8">The sequence shown here is derived from an EMBL/GenBank/DDBJ whole genome shotgun (WGS) entry which is preliminary data.</text>
</comment>
<feature type="region of interest" description="Disordered" evidence="6">
    <location>
        <begin position="118"/>
        <end position="165"/>
    </location>
</feature>
<dbReference type="GO" id="GO:0006829">
    <property type="term" value="P:zinc ion transport"/>
    <property type="evidence" value="ECO:0007669"/>
    <property type="project" value="UniProtKB-KW"/>
</dbReference>
<evidence type="ECO:0000313" key="9">
    <source>
        <dbReference type="Proteomes" id="UP000638981"/>
    </source>
</evidence>
<accession>A0A918U1C1</accession>
<evidence type="ECO:0000256" key="2">
    <source>
        <dbReference type="ARBA" id="ARBA00015915"/>
    </source>
</evidence>
<keyword evidence="9" id="KW-1185">Reference proteome</keyword>
<evidence type="ECO:0000256" key="7">
    <source>
        <dbReference type="SAM" id="SignalP"/>
    </source>
</evidence>
<dbReference type="SUPFAM" id="SSF53807">
    <property type="entry name" value="Helical backbone' metal receptor"/>
    <property type="match status" value="1"/>
</dbReference>
<evidence type="ECO:0000256" key="5">
    <source>
        <dbReference type="ARBA" id="ARBA00022906"/>
    </source>
</evidence>
<proteinExistence type="inferred from homology"/>
<reference evidence="8" key="1">
    <citation type="journal article" date="2014" name="Int. J. Syst. Evol. Microbiol.">
        <title>Complete genome sequence of Corynebacterium casei LMG S-19264T (=DSM 44701T), isolated from a smear-ripened cheese.</title>
        <authorList>
            <consortium name="US DOE Joint Genome Institute (JGI-PGF)"/>
            <person name="Walter F."/>
            <person name="Albersmeier A."/>
            <person name="Kalinowski J."/>
            <person name="Ruckert C."/>
        </authorList>
    </citation>
    <scope>NUCLEOTIDE SEQUENCE</scope>
    <source>
        <strain evidence="8">KCTC 23310</strain>
    </source>
</reference>
<organism evidence="8 9">
    <name type="scientific">Neogemmobacter tilapiae</name>
    <dbReference type="NCBI Taxonomy" id="875041"/>
    <lineage>
        <taxon>Bacteria</taxon>
        <taxon>Pseudomonadati</taxon>
        <taxon>Pseudomonadota</taxon>
        <taxon>Alphaproteobacteria</taxon>
        <taxon>Rhodobacterales</taxon>
        <taxon>Paracoccaceae</taxon>
        <taxon>Neogemmobacter</taxon>
    </lineage>
</organism>
<keyword evidence="5" id="KW-0864">Zinc transport</keyword>
<dbReference type="PANTHER" id="PTHR42953">
    <property type="entry name" value="HIGH-AFFINITY ZINC UPTAKE SYSTEM PROTEIN ZNUA-RELATED"/>
    <property type="match status" value="1"/>
</dbReference>
<dbReference type="InterPro" id="IPR006127">
    <property type="entry name" value="ZnuA-like"/>
</dbReference>
<dbReference type="Pfam" id="PF01297">
    <property type="entry name" value="ZnuA"/>
    <property type="match status" value="1"/>
</dbReference>
<dbReference type="InterPro" id="IPR050492">
    <property type="entry name" value="Bact_metal-bind_prot9"/>
</dbReference>
<dbReference type="AlphaFoldDB" id="A0A918U1C1"/>
<protein>
    <recommendedName>
        <fullName evidence="2">High-affinity zinc uptake system protein ZnuA</fullName>
    </recommendedName>
</protein>
<dbReference type="GO" id="GO:0046872">
    <property type="term" value="F:metal ion binding"/>
    <property type="evidence" value="ECO:0007669"/>
    <property type="project" value="InterPro"/>
</dbReference>
<dbReference type="EMBL" id="BMYJ01000013">
    <property type="protein sequence ID" value="GHC65926.1"/>
    <property type="molecule type" value="Genomic_DNA"/>
</dbReference>
<comment type="similarity">
    <text evidence="1">Belongs to the bacterial solute-binding protein 9 family.</text>
</comment>
<name>A0A918U1C1_9RHOB</name>
<dbReference type="Proteomes" id="UP000638981">
    <property type="component" value="Unassembled WGS sequence"/>
</dbReference>
<sequence length="330" mass="34536">MRYTIALAVSTLMAGPALAEVPVVVTDIPPVHSLVAQVMGDLGTPVLLLEQGGNAHSYQMKPSQVQALAEAGLVVWIGPEMTPWLERGLEGTAGQARQLVLLHAEGTEALAYGEAGAHDHEGHDDAEHDHEEHDHEGHDHGPEGGHDHDHEAEGHHHEGLDPHAWLDPHNAEAWLGLIAGELSTLDPDNAATYAANAEKAQAEIEALEAELTATLAPVQGKPFVVFHDAYNYFTGHFGLTVAGTIALGDAASPGAARLSELRSGLEAGAALCIFPEAAHDAKQVEQMAEGAAVKLGGALEPEGSTLEPGPALYGQLMRGLAQTLADCLKG</sequence>
<evidence type="ECO:0000313" key="8">
    <source>
        <dbReference type="EMBL" id="GHC65926.1"/>
    </source>
</evidence>
<gene>
    <name evidence="8" type="primary">znuA</name>
    <name evidence="8" type="ORF">GCM10007315_33200</name>
</gene>
<dbReference type="PANTHER" id="PTHR42953:SF3">
    <property type="entry name" value="HIGH-AFFINITY ZINC UPTAKE SYSTEM PROTEIN ZNUA"/>
    <property type="match status" value="1"/>
</dbReference>
<evidence type="ECO:0000256" key="1">
    <source>
        <dbReference type="ARBA" id="ARBA00011028"/>
    </source>
</evidence>
<dbReference type="RefSeq" id="WP_189413174.1">
    <property type="nucleotide sequence ID" value="NZ_BMYJ01000013.1"/>
</dbReference>
<keyword evidence="4 7" id="KW-0732">Signal</keyword>
<keyword evidence="3" id="KW-0813">Transport</keyword>